<dbReference type="SUPFAM" id="SSF103473">
    <property type="entry name" value="MFS general substrate transporter"/>
    <property type="match status" value="1"/>
</dbReference>
<dbReference type="InterPro" id="IPR036259">
    <property type="entry name" value="MFS_trans_sf"/>
</dbReference>
<evidence type="ECO:0000256" key="1">
    <source>
        <dbReference type="SAM" id="Phobius"/>
    </source>
</evidence>
<protein>
    <recommendedName>
        <fullName evidence="2">Major facilitator superfamily (MFS) profile domain-containing protein</fullName>
    </recommendedName>
</protein>
<dbReference type="EMBL" id="BART01036894">
    <property type="protein sequence ID" value="GAH15500.1"/>
    <property type="molecule type" value="Genomic_DNA"/>
</dbReference>
<dbReference type="InterPro" id="IPR011701">
    <property type="entry name" value="MFS"/>
</dbReference>
<dbReference type="InterPro" id="IPR020846">
    <property type="entry name" value="MFS_dom"/>
</dbReference>
<organism evidence="3">
    <name type="scientific">marine sediment metagenome</name>
    <dbReference type="NCBI Taxonomy" id="412755"/>
    <lineage>
        <taxon>unclassified sequences</taxon>
        <taxon>metagenomes</taxon>
        <taxon>ecological metagenomes</taxon>
    </lineage>
</organism>
<name>X1E553_9ZZZZ</name>
<feature type="domain" description="Major facilitator superfamily (MFS) profile" evidence="2">
    <location>
        <begin position="1"/>
        <end position="44"/>
    </location>
</feature>
<keyword evidence="1" id="KW-1133">Transmembrane helix</keyword>
<proteinExistence type="predicted"/>
<feature type="non-terminal residue" evidence="3">
    <location>
        <position position="44"/>
    </location>
</feature>
<dbReference type="Pfam" id="PF07690">
    <property type="entry name" value="MFS_1"/>
    <property type="match status" value="1"/>
</dbReference>
<comment type="caution">
    <text evidence="3">The sequence shown here is derived from an EMBL/GenBank/DDBJ whole genome shotgun (WGS) entry which is preliminary data.</text>
</comment>
<feature type="transmembrane region" description="Helical" evidence="1">
    <location>
        <begin position="20"/>
        <end position="42"/>
    </location>
</feature>
<dbReference type="GO" id="GO:0022857">
    <property type="term" value="F:transmembrane transporter activity"/>
    <property type="evidence" value="ECO:0007669"/>
    <property type="project" value="InterPro"/>
</dbReference>
<dbReference type="AlphaFoldDB" id="X1E553"/>
<evidence type="ECO:0000313" key="3">
    <source>
        <dbReference type="EMBL" id="GAH15500.1"/>
    </source>
</evidence>
<sequence>MVSEVSAPEERGRMMGLISFVWGVSSVMGPLLGGLIVTYLTWPS</sequence>
<reference evidence="3" key="1">
    <citation type="journal article" date="2014" name="Front. Microbiol.">
        <title>High frequency of phylogenetically diverse reductive dehalogenase-homologous genes in deep subseafloor sedimentary metagenomes.</title>
        <authorList>
            <person name="Kawai M."/>
            <person name="Futagami T."/>
            <person name="Toyoda A."/>
            <person name="Takaki Y."/>
            <person name="Nishi S."/>
            <person name="Hori S."/>
            <person name="Arai W."/>
            <person name="Tsubouchi T."/>
            <person name="Morono Y."/>
            <person name="Uchiyama I."/>
            <person name="Ito T."/>
            <person name="Fujiyama A."/>
            <person name="Inagaki F."/>
            <person name="Takami H."/>
        </authorList>
    </citation>
    <scope>NUCLEOTIDE SEQUENCE</scope>
    <source>
        <strain evidence="3">Expedition CK06-06</strain>
    </source>
</reference>
<accession>X1E553</accession>
<dbReference type="PROSITE" id="PS50850">
    <property type="entry name" value="MFS"/>
    <property type="match status" value="1"/>
</dbReference>
<keyword evidence="1" id="KW-0472">Membrane</keyword>
<evidence type="ECO:0000259" key="2">
    <source>
        <dbReference type="PROSITE" id="PS50850"/>
    </source>
</evidence>
<dbReference type="Gene3D" id="1.20.1720.10">
    <property type="entry name" value="Multidrug resistance protein D"/>
    <property type="match status" value="1"/>
</dbReference>
<keyword evidence="1" id="KW-0812">Transmembrane</keyword>
<gene>
    <name evidence="3" type="ORF">S01H4_62005</name>
</gene>